<feature type="transmembrane region" description="Helical" evidence="6">
    <location>
        <begin position="125"/>
        <end position="145"/>
    </location>
</feature>
<comment type="caution">
    <text evidence="7">The sequence shown here is derived from an EMBL/GenBank/DDBJ whole genome shotgun (WGS) entry which is preliminary data.</text>
</comment>
<dbReference type="Proteomes" id="UP000287166">
    <property type="component" value="Unassembled WGS sequence"/>
</dbReference>
<protein>
    <submittedName>
        <fullName evidence="7">Protein FDD123</fullName>
    </submittedName>
</protein>
<dbReference type="InterPro" id="IPR001425">
    <property type="entry name" value="Arc/bac/fun_rhodopsins"/>
</dbReference>
<dbReference type="OrthoDB" id="536545at2759"/>
<dbReference type="PRINTS" id="PR00251">
    <property type="entry name" value="BACTRLOPSIN"/>
</dbReference>
<keyword evidence="3 6" id="KW-0812">Transmembrane</keyword>
<dbReference type="Gene3D" id="1.20.1070.10">
    <property type="entry name" value="Rhodopsin 7-helix transmembrane proteins"/>
    <property type="match status" value="1"/>
</dbReference>
<organism evidence="7 8">
    <name type="scientific">Sparassis crispa</name>
    <dbReference type="NCBI Taxonomy" id="139825"/>
    <lineage>
        <taxon>Eukaryota</taxon>
        <taxon>Fungi</taxon>
        <taxon>Dikarya</taxon>
        <taxon>Basidiomycota</taxon>
        <taxon>Agaricomycotina</taxon>
        <taxon>Agaricomycetes</taxon>
        <taxon>Polyporales</taxon>
        <taxon>Sparassidaceae</taxon>
        <taxon>Sparassis</taxon>
    </lineage>
</organism>
<dbReference type="FunCoup" id="A0A401GF39">
    <property type="interactions" value="87"/>
</dbReference>
<dbReference type="InterPro" id="IPR043476">
    <property type="entry name" value="Yro2-like_7TM"/>
</dbReference>
<dbReference type="GO" id="GO:0005886">
    <property type="term" value="C:plasma membrane"/>
    <property type="evidence" value="ECO:0007669"/>
    <property type="project" value="TreeGrafter"/>
</dbReference>
<dbReference type="SMART" id="SM01021">
    <property type="entry name" value="Bac_rhodopsin"/>
    <property type="match status" value="1"/>
</dbReference>
<evidence type="ECO:0000256" key="3">
    <source>
        <dbReference type="ARBA" id="ARBA00022692"/>
    </source>
</evidence>
<evidence type="ECO:0000256" key="4">
    <source>
        <dbReference type="ARBA" id="ARBA00022989"/>
    </source>
</evidence>
<proteinExistence type="inferred from homology"/>
<dbReference type="FunFam" id="1.20.1070.10:FF:000160">
    <property type="entry name" value="Related to Opsin-1"/>
    <property type="match status" value="1"/>
</dbReference>
<feature type="transmembrane region" description="Helical" evidence="6">
    <location>
        <begin position="187"/>
        <end position="208"/>
    </location>
</feature>
<dbReference type="SUPFAM" id="SSF81321">
    <property type="entry name" value="Family A G protein-coupled receptor-like"/>
    <property type="match status" value="1"/>
</dbReference>
<dbReference type="EMBL" id="BFAD01000003">
    <property type="protein sequence ID" value="GBE80788.1"/>
    <property type="molecule type" value="Genomic_DNA"/>
</dbReference>
<feature type="transmembrane region" description="Helical" evidence="6">
    <location>
        <begin position="151"/>
        <end position="171"/>
    </location>
</feature>
<dbReference type="GO" id="GO:0005783">
    <property type="term" value="C:endoplasmic reticulum"/>
    <property type="evidence" value="ECO:0007669"/>
    <property type="project" value="TreeGrafter"/>
</dbReference>
<comment type="similarity">
    <text evidence="2">Belongs to the archaeal/bacterial/fungal opsin family.</text>
</comment>
<dbReference type="CDD" id="cd15239">
    <property type="entry name" value="7tm_YRO2_fungal-like"/>
    <property type="match status" value="1"/>
</dbReference>
<feature type="transmembrane region" description="Helical" evidence="6">
    <location>
        <begin position="100"/>
        <end position="118"/>
    </location>
</feature>
<sequence>MGNDALHDNPPGGTLHISVHGSDWLWAAFSVFALSLLIVLVVSFTKPRGSRFFHQIAVIVLAVSSIAYFSMASDLGYAPAPVEFRKHGGEPTRQIWYVRYIQWVINLPLLLLELLLVTGVSASDIFTTIFVSLIFIVGGLVGSLVLSTYKWGYFTFGVAALFYLWYVLLFYAPRSSFAAGSTLRNRYYLVAGYFSFMLITYPICWACSEGANVISPTSEMVWYGILDLLEGPCFLFLFLWGLRDVDYKTFGLQSNKYVGFGREPTSSKAAEAGVAAETV</sequence>
<dbReference type="AlphaFoldDB" id="A0A401GF39"/>
<evidence type="ECO:0000256" key="2">
    <source>
        <dbReference type="ARBA" id="ARBA00008130"/>
    </source>
</evidence>
<evidence type="ECO:0000256" key="1">
    <source>
        <dbReference type="ARBA" id="ARBA00004141"/>
    </source>
</evidence>
<accession>A0A401GF39</accession>
<feature type="transmembrane region" description="Helical" evidence="6">
    <location>
        <begin position="56"/>
        <end position="80"/>
    </location>
</feature>
<comment type="subcellular location">
    <subcellularLocation>
        <location evidence="1">Membrane</location>
        <topology evidence="1">Multi-pass membrane protein</topology>
    </subcellularLocation>
</comment>
<evidence type="ECO:0000313" key="8">
    <source>
        <dbReference type="Proteomes" id="UP000287166"/>
    </source>
</evidence>
<feature type="transmembrane region" description="Helical" evidence="6">
    <location>
        <begin position="24"/>
        <end position="44"/>
    </location>
</feature>
<dbReference type="InParanoid" id="A0A401GF39"/>
<dbReference type="PANTHER" id="PTHR28286:SF1">
    <property type="entry name" value="30 KDA HEAT SHOCK PROTEIN-RELATED"/>
    <property type="match status" value="1"/>
</dbReference>
<keyword evidence="5 6" id="KW-0472">Membrane</keyword>
<evidence type="ECO:0000256" key="6">
    <source>
        <dbReference type="SAM" id="Phobius"/>
    </source>
</evidence>
<dbReference type="RefSeq" id="XP_027611701.1">
    <property type="nucleotide sequence ID" value="XM_027755900.1"/>
</dbReference>
<name>A0A401GF39_9APHY</name>
<keyword evidence="8" id="KW-1185">Reference proteome</keyword>
<dbReference type="GeneID" id="38777705"/>
<evidence type="ECO:0000256" key="5">
    <source>
        <dbReference type="ARBA" id="ARBA00023136"/>
    </source>
</evidence>
<dbReference type="PANTHER" id="PTHR28286">
    <property type="match status" value="1"/>
</dbReference>
<dbReference type="Pfam" id="PF01036">
    <property type="entry name" value="Bac_rhodopsin"/>
    <property type="match status" value="1"/>
</dbReference>
<keyword evidence="4 6" id="KW-1133">Transmembrane helix</keyword>
<gene>
    <name evidence="7" type="ORF">SCP_0305080</name>
</gene>
<reference evidence="7 8" key="1">
    <citation type="journal article" date="2018" name="Sci. Rep.">
        <title>Genome sequence of the cauliflower mushroom Sparassis crispa (Hanabiratake) and its association with beneficial usage.</title>
        <authorList>
            <person name="Kiyama R."/>
            <person name="Furutani Y."/>
            <person name="Kawaguchi K."/>
            <person name="Nakanishi T."/>
        </authorList>
    </citation>
    <scope>NUCLEOTIDE SEQUENCE [LARGE SCALE GENOMIC DNA]</scope>
</reference>
<feature type="transmembrane region" description="Helical" evidence="6">
    <location>
        <begin position="220"/>
        <end position="242"/>
    </location>
</feature>
<evidence type="ECO:0000313" key="7">
    <source>
        <dbReference type="EMBL" id="GBE80788.1"/>
    </source>
</evidence>